<dbReference type="EMBL" id="BSPC01000005">
    <property type="protein sequence ID" value="GLS17267.1"/>
    <property type="molecule type" value="Genomic_DNA"/>
</dbReference>
<evidence type="ECO:0000313" key="11">
    <source>
        <dbReference type="Proteomes" id="UP001156882"/>
    </source>
</evidence>
<dbReference type="EC" id="5.1.1.7" evidence="3 8"/>
<dbReference type="PANTHER" id="PTHR31689">
    <property type="entry name" value="DIAMINOPIMELATE EPIMERASE, CHLOROPLASTIC"/>
    <property type="match status" value="1"/>
</dbReference>
<protein>
    <recommendedName>
        <fullName evidence="3 8">Diaminopimelate epimerase</fullName>
        <shortName evidence="8">DAP epimerase</shortName>
        <ecNumber evidence="3 8">5.1.1.7</ecNumber>
    </recommendedName>
    <alternativeName>
        <fullName evidence="8">PLP-independent amino acid racemase</fullName>
    </alternativeName>
</protein>
<evidence type="ECO:0000256" key="3">
    <source>
        <dbReference type="ARBA" id="ARBA00013080"/>
    </source>
</evidence>
<name>A0ABQ6CA57_9HYPH</name>
<comment type="function">
    <text evidence="8">Catalyzes the stereoinversion of LL-2,6-diaminopimelate (L,L-DAP) to meso-diaminopimelate (meso-DAP), a precursor of L-lysine and an essential component of the bacterial peptidoglycan.</text>
</comment>
<feature type="site" description="Could be important to modulate the pK values of the two catalytic cysteine residues" evidence="8">
    <location>
        <position position="214"/>
    </location>
</feature>
<feature type="binding site" evidence="8">
    <location>
        <begin position="77"/>
        <end position="78"/>
    </location>
    <ligand>
        <name>substrate</name>
    </ligand>
</feature>
<dbReference type="PANTHER" id="PTHR31689:SF0">
    <property type="entry name" value="DIAMINOPIMELATE EPIMERASE"/>
    <property type="match status" value="1"/>
</dbReference>
<keyword evidence="4 8" id="KW-0028">Amino-acid biosynthesis</keyword>
<evidence type="ECO:0000256" key="1">
    <source>
        <dbReference type="ARBA" id="ARBA00005196"/>
    </source>
</evidence>
<accession>A0ABQ6CA57</accession>
<comment type="catalytic activity">
    <reaction evidence="7 8">
        <text>(2S,6S)-2,6-diaminopimelate = meso-2,6-diaminopimelate</text>
        <dbReference type="Rhea" id="RHEA:15393"/>
        <dbReference type="ChEBI" id="CHEBI:57609"/>
        <dbReference type="ChEBI" id="CHEBI:57791"/>
        <dbReference type="EC" id="5.1.1.7"/>
    </reaction>
</comment>
<evidence type="ECO:0000256" key="2">
    <source>
        <dbReference type="ARBA" id="ARBA00010219"/>
    </source>
</evidence>
<dbReference type="Gene3D" id="3.10.310.10">
    <property type="entry name" value="Diaminopimelate Epimerase, Chain A, domain 1"/>
    <property type="match status" value="2"/>
</dbReference>
<comment type="pathway">
    <text evidence="1 8">Amino-acid biosynthesis; L-lysine biosynthesis via DAP pathway; DL-2,6-diaminopimelate from LL-2,6-diaminopimelate: step 1/1.</text>
</comment>
<dbReference type="Proteomes" id="UP001156882">
    <property type="component" value="Unassembled WGS sequence"/>
</dbReference>
<dbReference type="InterPro" id="IPR001653">
    <property type="entry name" value="DAP_epimerase_DapF"/>
</dbReference>
<evidence type="ECO:0000256" key="8">
    <source>
        <dbReference type="HAMAP-Rule" id="MF_00197"/>
    </source>
</evidence>
<gene>
    <name evidence="8 10" type="primary">dapF</name>
    <name evidence="10" type="ORF">GCM10007874_02820</name>
</gene>
<evidence type="ECO:0000256" key="6">
    <source>
        <dbReference type="ARBA" id="ARBA00023235"/>
    </source>
</evidence>
<keyword evidence="11" id="KW-1185">Reference proteome</keyword>
<keyword evidence="6 8" id="KW-0413">Isomerase</keyword>
<comment type="subunit">
    <text evidence="8">Homodimer.</text>
</comment>
<dbReference type="InterPro" id="IPR018510">
    <property type="entry name" value="DAP_epimerase_AS"/>
</dbReference>
<feature type="binding site" evidence="8">
    <location>
        <position position="67"/>
    </location>
    <ligand>
        <name>substrate</name>
    </ligand>
</feature>
<dbReference type="HAMAP" id="MF_00197">
    <property type="entry name" value="DAP_epimerase"/>
    <property type="match status" value="1"/>
</dbReference>
<dbReference type="RefSeq" id="WP_284310092.1">
    <property type="nucleotide sequence ID" value="NZ_BSPC01000005.1"/>
</dbReference>
<feature type="site" description="Could be important to modulate the pK values of the two catalytic cysteine residues" evidence="8">
    <location>
        <position position="164"/>
    </location>
</feature>
<feature type="active site" description="Proton acceptor" evidence="8">
    <location>
        <position position="223"/>
    </location>
</feature>
<comment type="subcellular location">
    <subcellularLocation>
        <location evidence="8">Cytoplasm</location>
    </subcellularLocation>
</comment>
<feature type="binding site" evidence="8">
    <location>
        <position position="17"/>
    </location>
    <ligand>
        <name>substrate</name>
    </ligand>
</feature>
<dbReference type="Pfam" id="PF01678">
    <property type="entry name" value="DAP_epimerase"/>
    <property type="match status" value="2"/>
</dbReference>
<feature type="binding site" evidence="8">
    <location>
        <begin position="214"/>
        <end position="215"/>
    </location>
    <ligand>
        <name>substrate</name>
    </ligand>
</feature>
<evidence type="ECO:0000256" key="5">
    <source>
        <dbReference type="ARBA" id="ARBA00023154"/>
    </source>
</evidence>
<feature type="binding site" evidence="8">
    <location>
        <position position="47"/>
    </location>
    <ligand>
        <name>substrate</name>
    </ligand>
</feature>
<dbReference type="PROSITE" id="PS01326">
    <property type="entry name" value="DAP_EPIMERASE"/>
    <property type="match status" value="1"/>
</dbReference>
<sequence length="287" mass="31161">MSGLGNRPYLKMNGIGNEIVVLDLTDGSHAVTPAEARAIAAREPFDQLMVLYPPQKAETDAFMRIFNTDGSQSGACGNGTRCVSWYFMPVAGKDRLLLQTPTSLVESRRAGQGFTVDMGPPEFEWQQIPLARDAGDTKAIDFSFGPVDAPIIQAPSVVNMGNPHAVFWVDSDPADYDLGTIGPQIEHDPLFPERVNISLAEVRSRDHIVLRVWERGAGLTRACGSAACATAVAAVRLGKTERKVRITLPGGDLLIEWRESDGHVLMTGAVELEHEGRFTADWFADAA</sequence>
<dbReference type="NCBIfam" id="TIGR00652">
    <property type="entry name" value="DapF"/>
    <property type="match status" value="1"/>
</dbReference>
<evidence type="ECO:0000313" key="10">
    <source>
        <dbReference type="EMBL" id="GLS17267.1"/>
    </source>
</evidence>
<dbReference type="SUPFAM" id="SSF54506">
    <property type="entry name" value="Diaminopimelate epimerase-like"/>
    <property type="match status" value="2"/>
</dbReference>
<organism evidence="10 11">
    <name type="scientific">Labrys miyagiensis</name>
    <dbReference type="NCBI Taxonomy" id="346912"/>
    <lineage>
        <taxon>Bacteria</taxon>
        <taxon>Pseudomonadati</taxon>
        <taxon>Pseudomonadota</taxon>
        <taxon>Alphaproteobacteria</taxon>
        <taxon>Hyphomicrobiales</taxon>
        <taxon>Xanthobacteraceae</taxon>
        <taxon>Labrys</taxon>
    </lineage>
</organism>
<feature type="active site" evidence="9">
    <location>
        <position position="76"/>
    </location>
</feature>
<feature type="active site" description="Proton donor" evidence="8">
    <location>
        <position position="76"/>
    </location>
</feature>
<feature type="binding site" evidence="8">
    <location>
        <position position="196"/>
    </location>
    <ligand>
        <name>substrate</name>
    </ligand>
</feature>
<keyword evidence="8" id="KW-0963">Cytoplasm</keyword>
<reference evidence="11" key="1">
    <citation type="journal article" date="2019" name="Int. J. Syst. Evol. Microbiol.">
        <title>The Global Catalogue of Microorganisms (GCM) 10K type strain sequencing project: providing services to taxonomists for standard genome sequencing and annotation.</title>
        <authorList>
            <consortium name="The Broad Institute Genomics Platform"/>
            <consortium name="The Broad Institute Genome Sequencing Center for Infectious Disease"/>
            <person name="Wu L."/>
            <person name="Ma J."/>
        </authorList>
    </citation>
    <scope>NUCLEOTIDE SEQUENCE [LARGE SCALE GENOMIC DNA]</scope>
    <source>
        <strain evidence="11">NBRC 101365</strain>
    </source>
</reference>
<proteinExistence type="inferred from homology"/>
<feature type="binding site" evidence="8">
    <location>
        <begin position="224"/>
        <end position="225"/>
    </location>
    <ligand>
        <name>substrate</name>
    </ligand>
</feature>
<evidence type="ECO:0000256" key="7">
    <source>
        <dbReference type="ARBA" id="ARBA00051712"/>
    </source>
</evidence>
<feature type="binding site" evidence="8">
    <location>
        <position position="162"/>
    </location>
    <ligand>
        <name>substrate</name>
    </ligand>
</feature>
<evidence type="ECO:0000256" key="9">
    <source>
        <dbReference type="PROSITE-ProRule" id="PRU10125"/>
    </source>
</evidence>
<comment type="similarity">
    <text evidence="2 8">Belongs to the diaminopimelate epimerase family.</text>
</comment>
<comment type="caution">
    <text evidence="10">The sequence shown here is derived from an EMBL/GenBank/DDBJ whole genome shotgun (WGS) entry which is preliminary data.</text>
</comment>
<keyword evidence="5 8" id="KW-0457">Lysine biosynthesis</keyword>
<evidence type="ECO:0000256" key="4">
    <source>
        <dbReference type="ARBA" id="ARBA00022605"/>
    </source>
</evidence>